<dbReference type="AlphaFoldDB" id="A0A382HBF0"/>
<proteinExistence type="predicted"/>
<keyword evidence="2" id="KW-0472">Membrane</keyword>
<evidence type="ECO:0000259" key="3">
    <source>
        <dbReference type="Pfam" id="PF01757"/>
    </source>
</evidence>
<organism evidence="4">
    <name type="scientific">marine metagenome</name>
    <dbReference type="NCBI Taxonomy" id="408172"/>
    <lineage>
        <taxon>unclassified sequences</taxon>
        <taxon>metagenomes</taxon>
        <taxon>ecological metagenomes</taxon>
    </lineage>
</organism>
<protein>
    <recommendedName>
        <fullName evidence="3">Acyltransferase 3 domain-containing protein</fullName>
    </recommendedName>
</protein>
<dbReference type="InterPro" id="IPR002110">
    <property type="entry name" value="Ankyrin_rpt"/>
</dbReference>
<feature type="domain" description="Acyltransferase 3" evidence="3">
    <location>
        <begin position="214"/>
        <end position="459"/>
    </location>
</feature>
<feature type="transmembrane region" description="Helical" evidence="2">
    <location>
        <begin position="208"/>
        <end position="224"/>
    </location>
</feature>
<dbReference type="Pfam" id="PF12796">
    <property type="entry name" value="Ank_2"/>
    <property type="match status" value="1"/>
</dbReference>
<dbReference type="InterPro" id="IPR002656">
    <property type="entry name" value="Acyl_transf_3_dom"/>
</dbReference>
<dbReference type="SMART" id="SM00248">
    <property type="entry name" value="ANK"/>
    <property type="match status" value="3"/>
</dbReference>
<dbReference type="Pfam" id="PF01757">
    <property type="entry name" value="Acyl_transf_3"/>
    <property type="match status" value="1"/>
</dbReference>
<dbReference type="Gene3D" id="1.25.40.20">
    <property type="entry name" value="Ankyrin repeat-containing domain"/>
    <property type="match status" value="1"/>
</dbReference>
<evidence type="ECO:0000256" key="1">
    <source>
        <dbReference type="SAM" id="MobiDB-lite"/>
    </source>
</evidence>
<accession>A0A382HBF0</accession>
<dbReference type="PROSITE" id="PS50297">
    <property type="entry name" value="ANK_REP_REGION"/>
    <property type="match status" value="2"/>
</dbReference>
<evidence type="ECO:0000256" key="2">
    <source>
        <dbReference type="SAM" id="Phobius"/>
    </source>
</evidence>
<feature type="transmembrane region" description="Helical" evidence="2">
    <location>
        <begin position="440"/>
        <end position="462"/>
    </location>
</feature>
<feature type="non-terminal residue" evidence="4">
    <location>
        <position position="1"/>
    </location>
</feature>
<feature type="transmembrane region" description="Helical" evidence="2">
    <location>
        <begin position="267"/>
        <end position="287"/>
    </location>
</feature>
<evidence type="ECO:0000313" key="4">
    <source>
        <dbReference type="EMBL" id="SVB84492.1"/>
    </source>
</evidence>
<reference evidence="4" key="1">
    <citation type="submission" date="2018-05" db="EMBL/GenBank/DDBJ databases">
        <authorList>
            <person name="Lanie J.A."/>
            <person name="Ng W.-L."/>
            <person name="Kazmierczak K.M."/>
            <person name="Andrzejewski T.M."/>
            <person name="Davidsen T.M."/>
            <person name="Wayne K.J."/>
            <person name="Tettelin H."/>
            <person name="Glass J.I."/>
            <person name="Rusch D."/>
            <person name="Podicherti R."/>
            <person name="Tsui H.-C.T."/>
            <person name="Winkler M.E."/>
        </authorList>
    </citation>
    <scope>NUCLEOTIDE SEQUENCE</scope>
</reference>
<name>A0A382HBF0_9ZZZZ</name>
<keyword evidence="2" id="KW-1133">Transmembrane helix</keyword>
<feature type="transmembrane region" description="Helical" evidence="2">
    <location>
        <begin position="230"/>
        <end position="247"/>
    </location>
</feature>
<dbReference type="PANTHER" id="PTHR36927">
    <property type="entry name" value="BLR4337 PROTEIN"/>
    <property type="match status" value="1"/>
</dbReference>
<dbReference type="GO" id="GO:0016747">
    <property type="term" value="F:acyltransferase activity, transferring groups other than amino-acyl groups"/>
    <property type="evidence" value="ECO:0007669"/>
    <property type="project" value="InterPro"/>
</dbReference>
<dbReference type="InterPro" id="IPR050623">
    <property type="entry name" value="Glucan_succinyl_AcylTrfase"/>
</dbReference>
<gene>
    <name evidence="4" type="ORF">METZ01_LOCUS237346</name>
</gene>
<keyword evidence="2" id="KW-0812">Transmembrane</keyword>
<dbReference type="SUPFAM" id="SSF48403">
    <property type="entry name" value="Ankyrin repeat"/>
    <property type="match status" value="1"/>
</dbReference>
<feature type="transmembrane region" description="Helical" evidence="2">
    <location>
        <begin position="335"/>
        <end position="352"/>
    </location>
</feature>
<feature type="transmembrane region" description="Helical" evidence="2">
    <location>
        <begin position="6"/>
        <end position="27"/>
    </location>
</feature>
<sequence length="472" mass="53806">AKRILLPLVVMTPLLWLILIFFVFPVGKWKAETRKESAQERRESDQARKSKAKSTIWSAAQNGDTEALKRHLQKGADVNATGGEMMPYPPLIRAAMNGHAKAVQLLIEKGADVNAKAFDGMTALTFAVFFGQTETVKLLIDNDADVNAMGLLGLTPTDYAKAEGTLGRFHVKAANIFFKVKKEWKEIKEARLEIAKILEKAGGRSEEMSAVGLLWIGLMLGVFIPVTGHLWFLCYLVWLVLGFTVIVRLNQRLKWKPCPSWMIRSPWLWLVPLTLLPQVFQGALSLMFNTPMIGPDVSMGILPSPPILLYYAVFFGFGAICYGREEFEQQVKRPWPIYFVLAIPALLLGMYWVDLRNETFVAGWEANQSQVIWYHCVGSLCQVFFAWLMIFGCIGLFRRFFAGENKKVRYISDASYWLYITHVFPITILQIWVSDWQYPSFLKFLFICALTVGVFLLIYEYAIRYTWVGTML</sequence>
<feature type="transmembrane region" description="Helical" evidence="2">
    <location>
        <begin position="307"/>
        <end position="323"/>
    </location>
</feature>
<dbReference type="EMBL" id="UINC01060216">
    <property type="protein sequence ID" value="SVB84492.1"/>
    <property type="molecule type" value="Genomic_DNA"/>
</dbReference>
<dbReference type="PROSITE" id="PS50088">
    <property type="entry name" value="ANK_REPEAT"/>
    <property type="match status" value="2"/>
</dbReference>
<feature type="non-terminal residue" evidence="4">
    <location>
        <position position="472"/>
    </location>
</feature>
<feature type="region of interest" description="Disordered" evidence="1">
    <location>
        <begin position="34"/>
        <end position="57"/>
    </location>
</feature>
<feature type="transmembrane region" description="Helical" evidence="2">
    <location>
        <begin position="372"/>
        <end position="396"/>
    </location>
</feature>
<feature type="transmembrane region" description="Helical" evidence="2">
    <location>
        <begin position="416"/>
        <end position="434"/>
    </location>
</feature>
<dbReference type="InterPro" id="IPR036770">
    <property type="entry name" value="Ankyrin_rpt-contain_sf"/>
</dbReference>
<dbReference type="PANTHER" id="PTHR36927:SF1">
    <property type="entry name" value="MDO-LIKE PROTEIN"/>
    <property type="match status" value="1"/>
</dbReference>
<feature type="compositionally biased region" description="Basic and acidic residues" evidence="1">
    <location>
        <begin position="34"/>
        <end position="48"/>
    </location>
</feature>